<comment type="caution">
    <text evidence="1">The sequence shown here is derived from an EMBL/GenBank/DDBJ whole genome shotgun (WGS) entry which is preliminary data.</text>
</comment>
<dbReference type="EMBL" id="BAABKK010000038">
    <property type="protein sequence ID" value="GAA5201823.1"/>
    <property type="molecule type" value="Genomic_DNA"/>
</dbReference>
<sequence length="67" mass="7349">MPTTTSRITLKVEDPASRDRQLEQSCALLRSEAAACGILVTRVDHATFELVLSPDVPFGLTHELDLL</sequence>
<gene>
    <name evidence="1" type="ORF">GCM10023346_47140</name>
</gene>
<keyword evidence="2" id="KW-1185">Reference proteome</keyword>
<organism evidence="1 2">
    <name type="scientific">Arthrobacter gyeryongensis</name>
    <dbReference type="NCBI Taxonomy" id="1650592"/>
    <lineage>
        <taxon>Bacteria</taxon>
        <taxon>Bacillati</taxon>
        <taxon>Actinomycetota</taxon>
        <taxon>Actinomycetes</taxon>
        <taxon>Micrococcales</taxon>
        <taxon>Micrococcaceae</taxon>
        <taxon>Arthrobacter</taxon>
    </lineage>
</organism>
<accession>A0ABP9SW09</accession>
<proteinExistence type="predicted"/>
<protein>
    <submittedName>
        <fullName evidence="1">Uncharacterized protein</fullName>
    </submittedName>
</protein>
<evidence type="ECO:0000313" key="2">
    <source>
        <dbReference type="Proteomes" id="UP001500200"/>
    </source>
</evidence>
<dbReference type="RefSeq" id="WP_345453406.1">
    <property type="nucleotide sequence ID" value="NZ_BAABKK010000038.1"/>
</dbReference>
<name>A0ABP9SW09_9MICC</name>
<evidence type="ECO:0000313" key="1">
    <source>
        <dbReference type="EMBL" id="GAA5201823.1"/>
    </source>
</evidence>
<reference evidence="2" key="1">
    <citation type="journal article" date="2019" name="Int. J. Syst. Evol. Microbiol.">
        <title>The Global Catalogue of Microorganisms (GCM) 10K type strain sequencing project: providing services to taxonomists for standard genome sequencing and annotation.</title>
        <authorList>
            <consortium name="The Broad Institute Genomics Platform"/>
            <consortium name="The Broad Institute Genome Sequencing Center for Infectious Disease"/>
            <person name="Wu L."/>
            <person name="Ma J."/>
        </authorList>
    </citation>
    <scope>NUCLEOTIDE SEQUENCE [LARGE SCALE GENOMIC DNA]</scope>
    <source>
        <strain evidence="2">JCM 18514</strain>
    </source>
</reference>
<dbReference type="Proteomes" id="UP001500200">
    <property type="component" value="Unassembled WGS sequence"/>
</dbReference>